<protein>
    <submittedName>
        <fullName evidence="2">PMD domain-containing protein</fullName>
    </submittedName>
</protein>
<dbReference type="EMBL" id="BDDD01004987">
    <property type="protein sequence ID" value="GAV88613.1"/>
    <property type="molecule type" value="Genomic_DNA"/>
</dbReference>
<feature type="non-terminal residue" evidence="2">
    <location>
        <position position="1"/>
    </location>
</feature>
<evidence type="ECO:0000259" key="1">
    <source>
        <dbReference type="Pfam" id="PF10536"/>
    </source>
</evidence>
<reference evidence="3" key="1">
    <citation type="submission" date="2016-04" db="EMBL/GenBank/DDBJ databases">
        <title>Cephalotus genome sequencing.</title>
        <authorList>
            <person name="Fukushima K."/>
            <person name="Hasebe M."/>
            <person name="Fang X."/>
        </authorList>
    </citation>
    <scope>NUCLEOTIDE SEQUENCE [LARGE SCALE GENOMIC DNA]</scope>
    <source>
        <strain evidence="3">cv. St1</strain>
    </source>
</reference>
<organism evidence="2 3">
    <name type="scientific">Cephalotus follicularis</name>
    <name type="common">Albany pitcher plant</name>
    <dbReference type="NCBI Taxonomy" id="3775"/>
    <lineage>
        <taxon>Eukaryota</taxon>
        <taxon>Viridiplantae</taxon>
        <taxon>Streptophyta</taxon>
        <taxon>Embryophyta</taxon>
        <taxon>Tracheophyta</taxon>
        <taxon>Spermatophyta</taxon>
        <taxon>Magnoliopsida</taxon>
        <taxon>eudicotyledons</taxon>
        <taxon>Gunneridae</taxon>
        <taxon>Pentapetalae</taxon>
        <taxon>rosids</taxon>
        <taxon>fabids</taxon>
        <taxon>Oxalidales</taxon>
        <taxon>Cephalotaceae</taxon>
        <taxon>Cephalotus</taxon>
    </lineage>
</organism>
<name>A0A1Q3D8G4_CEPFO</name>
<dbReference type="PANTHER" id="PTHR46033:SF80">
    <property type="entry name" value="PROTEIN MAIN-LIKE 2-LIKE"/>
    <property type="match status" value="1"/>
</dbReference>
<accession>A0A1Q3D8G4</accession>
<dbReference type="OrthoDB" id="1572276at2759"/>
<evidence type="ECO:0000313" key="2">
    <source>
        <dbReference type="EMBL" id="GAV88613.1"/>
    </source>
</evidence>
<dbReference type="InterPro" id="IPR044824">
    <property type="entry name" value="MAIN-like"/>
</dbReference>
<dbReference type="PANTHER" id="PTHR46033">
    <property type="entry name" value="PROTEIN MAIN-LIKE 2"/>
    <property type="match status" value="1"/>
</dbReference>
<feature type="non-terminal residue" evidence="2">
    <location>
        <position position="140"/>
    </location>
</feature>
<gene>
    <name evidence="2" type="ORF">CFOL_v3_32035</name>
</gene>
<dbReference type="GO" id="GO:0010073">
    <property type="term" value="P:meristem maintenance"/>
    <property type="evidence" value="ECO:0007669"/>
    <property type="project" value="InterPro"/>
</dbReference>
<dbReference type="InterPro" id="IPR019557">
    <property type="entry name" value="AminoTfrase-like_pln_mobile"/>
</dbReference>
<sequence>LASRWCFKTHTFVVSWGYFTVTLEDEFELFHFLLVGKVGPSSLELWPHEEEKVSTLYRLVTISRKRRSRIILEVKGFKIELELTAFLAMWLSRYIFKGNPQDGVCYWLFPIALKLASESSFSLALIFLGTLYERLDQYQE</sequence>
<comment type="caution">
    <text evidence="2">The sequence shown here is derived from an EMBL/GenBank/DDBJ whole genome shotgun (WGS) entry which is preliminary data.</text>
</comment>
<dbReference type="STRING" id="3775.A0A1Q3D8G4"/>
<dbReference type="InParanoid" id="A0A1Q3D8G4"/>
<dbReference type="AlphaFoldDB" id="A0A1Q3D8G4"/>
<keyword evidence="3" id="KW-1185">Reference proteome</keyword>
<evidence type="ECO:0000313" key="3">
    <source>
        <dbReference type="Proteomes" id="UP000187406"/>
    </source>
</evidence>
<dbReference type="Pfam" id="PF10536">
    <property type="entry name" value="PMD"/>
    <property type="match status" value="1"/>
</dbReference>
<proteinExistence type="predicted"/>
<feature type="domain" description="Aminotransferase-like plant mobile" evidence="1">
    <location>
        <begin position="1"/>
        <end position="138"/>
    </location>
</feature>
<dbReference type="Proteomes" id="UP000187406">
    <property type="component" value="Unassembled WGS sequence"/>
</dbReference>